<name>A0ABP8DB90_9ACTN</name>
<evidence type="ECO:0000313" key="4">
    <source>
        <dbReference type="Proteomes" id="UP001500620"/>
    </source>
</evidence>
<protein>
    <submittedName>
        <fullName evidence="3">Isochorismatase family protein</fullName>
    </submittedName>
</protein>
<evidence type="ECO:0000256" key="1">
    <source>
        <dbReference type="ARBA" id="ARBA00022801"/>
    </source>
</evidence>
<evidence type="ECO:0000259" key="2">
    <source>
        <dbReference type="Pfam" id="PF00857"/>
    </source>
</evidence>
<reference evidence="4" key="1">
    <citation type="journal article" date="2019" name="Int. J. Syst. Evol. Microbiol.">
        <title>The Global Catalogue of Microorganisms (GCM) 10K type strain sequencing project: providing services to taxonomists for standard genome sequencing and annotation.</title>
        <authorList>
            <consortium name="The Broad Institute Genomics Platform"/>
            <consortium name="The Broad Institute Genome Sequencing Center for Infectious Disease"/>
            <person name="Wu L."/>
            <person name="Ma J."/>
        </authorList>
    </citation>
    <scope>NUCLEOTIDE SEQUENCE [LARGE SCALE GENOMIC DNA]</scope>
    <source>
        <strain evidence="4">JCM 17441</strain>
    </source>
</reference>
<evidence type="ECO:0000313" key="3">
    <source>
        <dbReference type="EMBL" id="GAA4251815.1"/>
    </source>
</evidence>
<keyword evidence="4" id="KW-1185">Reference proteome</keyword>
<dbReference type="InterPro" id="IPR036380">
    <property type="entry name" value="Isochorismatase-like_sf"/>
</dbReference>
<dbReference type="PANTHER" id="PTHR43540:SF6">
    <property type="entry name" value="ISOCHORISMATASE-LIKE DOMAIN-CONTAINING PROTEIN"/>
    <property type="match status" value="1"/>
</dbReference>
<organism evidence="3 4">
    <name type="scientific">Dactylosporangium darangshiense</name>
    <dbReference type="NCBI Taxonomy" id="579108"/>
    <lineage>
        <taxon>Bacteria</taxon>
        <taxon>Bacillati</taxon>
        <taxon>Actinomycetota</taxon>
        <taxon>Actinomycetes</taxon>
        <taxon>Micromonosporales</taxon>
        <taxon>Micromonosporaceae</taxon>
        <taxon>Dactylosporangium</taxon>
    </lineage>
</organism>
<gene>
    <name evidence="3" type="ORF">GCM10022255_045890</name>
</gene>
<dbReference type="SUPFAM" id="SSF52499">
    <property type="entry name" value="Isochorismatase-like hydrolases"/>
    <property type="match status" value="1"/>
</dbReference>
<sequence>MRSALLIIDIQESFRRRPSWAAVSDPDIADTVAPLVADARERGDLVVWVLHTEPGTGNVFDPEAGHDYVRYLDGLDPLPGEPQLVKTSANAFTTTGLQQLLTAESIRHLIVTGIQTEWCCETTTRVGCDLGYEVTFVTEATATFPIPHVAERDRPYDEILASPRTLPVADVIARTEYALAGRFATVATVKEVLAR</sequence>
<proteinExistence type="predicted"/>
<dbReference type="InterPro" id="IPR050272">
    <property type="entry name" value="Isochorismatase-like_hydrls"/>
</dbReference>
<dbReference type="RefSeq" id="WP_345129172.1">
    <property type="nucleotide sequence ID" value="NZ_BAABAT010000012.1"/>
</dbReference>
<dbReference type="Gene3D" id="3.40.50.850">
    <property type="entry name" value="Isochorismatase-like"/>
    <property type="match status" value="1"/>
</dbReference>
<dbReference type="EMBL" id="BAABAT010000012">
    <property type="protein sequence ID" value="GAA4251815.1"/>
    <property type="molecule type" value="Genomic_DNA"/>
</dbReference>
<keyword evidence="1" id="KW-0378">Hydrolase</keyword>
<comment type="caution">
    <text evidence="3">The sequence shown here is derived from an EMBL/GenBank/DDBJ whole genome shotgun (WGS) entry which is preliminary data.</text>
</comment>
<accession>A0ABP8DB90</accession>
<dbReference type="PANTHER" id="PTHR43540">
    <property type="entry name" value="PEROXYUREIDOACRYLATE/UREIDOACRYLATE AMIDOHYDROLASE-RELATED"/>
    <property type="match status" value="1"/>
</dbReference>
<feature type="domain" description="Isochorismatase-like" evidence="2">
    <location>
        <begin position="3"/>
        <end position="145"/>
    </location>
</feature>
<dbReference type="Pfam" id="PF00857">
    <property type="entry name" value="Isochorismatase"/>
    <property type="match status" value="1"/>
</dbReference>
<dbReference type="InterPro" id="IPR000868">
    <property type="entry name" value="Isochorismatase-like_dom"/>
</dbReference>
<dbReference type="Proteomes" id="UP001500620">
    <property type="component" value="Unassembled WGS sequence"/>
</dbReference>